<keyword evidence="1" id="KW-0862">Zinc</keyword>
<dbReference type="PANTHER" id="PTHR43460:SF1">
    <property type="entry name" value="METHYLTRANSFERASE TYPE 11 DOMAIN-CONTAINING PROTEIN"/>
    <property type="match status" value="1"/>
</dbReference>
<name>A0AAW7YXD1_9ALTE</name>
<evidence type="ECO:0000313" key="6">
    <source>
        <dbReference type="EMBL" id="MDO6576110.1"/>
    </source>
</evidence>
<dbReference type="SUPFAM" id="SSF53335">
    <property type="entry name" value="S-adenosyl-L-methionine-dependent methyltransferases"/>
    <property type="match status" value="1"/>
</dbReference>
<keyword evidence="7" id="KW-1185">Reference proteome</keyword>
<evidence type="ECO:0000259" key="4">
    <source>
        <dbReference type="Pfam" id="PF21302"/>
    </source>
</evidence>
<feature type="binding site" evidence="2">
    <location>
        <begin position="107"/>
        <end position="108"/>
    </location>
    <ligand>
        <name>S-adenosyl-L-methionine</name>
        <dbReference type="ChEBI" id="CHEBI:59789"/>
    </ligand>
</feature>
<reference evidence="6" key="2">
    <citation type="submission" date="2023-07" db="EMBL/GenBank/DDBJ databases">
        <title>Genome content predicts the carbon catabolic preferences of heterotrophic bacteria.</title>
        <authorList>
            <person name="Gralka M."/>
        </authorList>
    </citation>
    <scope>NUCLEOTIDE SEQUENCE</scope>
    <source>
        <strain evidence="6">F2M12</strain>
    </source>
</reference>
<dbReference type="InterPro" id="IPR048647">
    <property type="entry name" value="RlmA_N"/>
</dbReference>
<dbReference type="PANTHER" id="PTHR43460">
    <property type="entry name" value="METHYLTRANSFERASE"/>
    <property type="match status" value="1"/>
</dbReference>
<dbReference type="Gene3D" id="3.40.50.150">
    <property type="entry name" value="Vaccinia Virus protein VP39"/>
    <property type="match status" value="1"/>
</dbReference>
<feature type="binding site" evidence="1">
    <location>
        <position position="7"/>
    </location>
    <ligand>
        <name>Zn(2+)</name>
        <dbReference type="ChEBI" id="CHEBI:29105"/>
    </ligand>
</feature>
<keyword evidence="2" id="KW-0949">S-adenosyl-L-methionine</keyword>
<feature type="binding site" evidence="2">
    <location>
        <position position="198"/>
    </location>
    <ligand>
        <name>S-adenosyl-L-methionine</name>
        <dbReference type="ChEBI" id="CHEBI:59789"/>
    </ligand>
</feature>
<dbReference type="Proteomes" id="UP000056750">
    <property type="component" value="Chromosome"/>
</dbReference>
<dbReference type="PIRSF" id="PIRSF018249">
    <property type="entry name" value="MyrA_prd"/>
    <property type="match status" value="1"/>
</dbReference>
<proteinExistence type="predicted"/>
<sequence length="287" mass="32058">MWQCPLCRSPIDMSASVIQCSNNHSFDKAKAGYVNLLPVQFKNSKSPGDDKSMVRARREFHDLNGYGPLKQRMTDIVAQYYTDTRSSDNADINAKPELAIYDAGCGEGSYLNALVIGLKAKSIHTTGSGSDIAKIAVELAAKAYKSQQFVVASSFDLPIESNTQDVVIQVFAPGSSEEYTRVLKAGGLLLTVDPAPMHLFELKSLVYDNPAKHAVEKEERVGFEQSMDETVNYPLHFDNDEQKIALIKMTPYYWRLPPDRLAEIVEELNQVTVDFRVQAWLKMPETV</sequence>
<feature type="binding site" evidence="1">
    <location>
        <position position="20"/>
    </location>
    <ligand>
        <name>Zn(2+)</name>
        <dbReference type="ChEBI" id="CHEBI:29105"/>
    </ligand>
</feature>
<dbReference type="GO" id="GO:0046872">
    <property type="term" value="F:metal ion binding"/>
    <property type="evidence" value="ECO:0007669"/>
    <property type="project" value="UniProtKB-KW"/>
</dbReference>
<dbReference type="EMBL" id="CP013926">
    <property type="protein sequence ID" value="AMJ74525.1"/>
    <property type="molecule type" value="Genomic_DNA"/>
</dbReference>
<dbReference type="CDD" id="cd02440">
    <property type="entry name" value="AdoMet_MTases"/>
    <property type="match status" value="1"/>
</dbReference>
<evidence type="ECO:0000256" key="2">
    <source>
        <dbReference type="PIRSR" id="PIRSR018249-2"/>
    </source>
</evidence>
<feature type="domain" description="23S rRNA (guanine(745)-N(1))-methyltransferase N-terminal" evidence="4">
    <location>
        <begin position="2"/>
        <end position="45"/>
    </location>
</feature>
<dbReference type="GO" id="GO:0008757">
    <property type="term" value="F:S-adenosylmethionine-dependent methyltransferase activity"/>
    <property type="evidence" value="ECO:0007669"/>
    <property type="project" value="InterPro"/>
</dbReference>
<dbReference type="InterPro" id="IPR052939">
    <property type="entry name" value="23S_rRNA_MeTrnsfrase_RlmA"/>
</dbReference>
<keyword evidence="1" id="KW-0479">Metal-binding</keyword>
<dbReference type="InterPro" id="IPR029063">
    <property type="entry name" value="SAM-dependent_MTases_sf"/>
</dbReference>
<evidence type="ECO:0000313" key="5">
    <source>
        <dbReference type="EMBL" id="AMJ74525.1"/>
    </source>
</evidence>
<dbReference type="InterPro" id="IPR016718">
    <property type="entry name" value="rRNA_m1G-MeTrfase_A_prd"/>
</dbReference>
<organism evidence="6 8">
    <name type="scientific">Alteromonas stellipolaris</name>
    <dbReference type="NCBI Taxonomy" id="233316"/>
    <lineage>
        <taxon>Bacteria</taxon>
        <taxon>Pseudomonadati</taxon>
        <taxon>Pseudomonadota</taxon>
        <taxon>Gammaproteobacteria</taxon>
        <taxon>Alteromonadales</taxon>
        <taxon>Alteromonadaceae</taxon>
        <taxon>Alteromonas/Salinimonas group</taxon>
        <taxon>Alteromonas</taxon>
    </lineage>
</organism>
<dbReference type="RefSeq" id="WP_057791677.1">
    <property type="nucleotide sequence ID" value="NZ_CAXIBE010000050.1"/>
</dbReference>
<keyword evidence="6" id="KW-0489">Methyltransferase</keyword>
<feature type="binding site" evidence="2">
    <location>
        <position position="66"/>
    </location>
    <ligand>
        <name>S-adenosyl-L-methionine</name>
        <dbReference type="ChEBI" id="CHEBI:59789"/>
    </ligand>
</feature>
<evidence type="ECO:0000313" key="8">
    <source>
        <dbReference type="Proteomes" id="UP001170717"/>
    </source>
</evidence>
<dbReference type="AlphaFoldDB" id="A0AAW7YXD1"/>
<dbReference type="GO" id="GO:0032259">
    <property type="term" value="P:methylation"/>
    <property type="evidence" value="ECO:0007669"/>
    <property type="project" value="UniProtKB-KW"/>
</dbReference>
<gene>
    <name evidence="5" type="ORF">AVL57_11440</name>
    <name evidence="6" type="ORF">Q4527_01850</name>
</gene>
<accession>A0AAW7YXD1</accession>
<evidence type="ECO:0000313" key="7">
    <source>
        <dbReference type="Proteomes" id="UP000056750"/>
    </source>
</evidence>
<feature type="binding site" evidence="1">
    <location>
        <position position="4"/>
    </location>
    <ligand>
        <name>Zn(2+)</name>
        <dbReference type="ChEBI" id="CHEBI:29105"/>
    </ligand>
</feature>
<reference evidence="5 7" key="1">
    <citation type="submission" date="2015-12" db="EMBL/GenBank/DDBJ databases">
        <title>Intraspecies pangenome expansion in the marine bacterium Alteromonas.</title>
        <authorList>
            <person name="Lopez-Perez M."/>
            <person name="Rodriguez-Valera F."/>
        </authorList>
    </citation>
    <scope>NUCLEOTIDE SEQUENCE [LARGE SCALE GENOMIC DNA]</scope>
    <source>
        <strain evidence="5 7">LMG 21861</strain>
    </source>
</reference>
<protein>
    <submittedName>
        <fullName evidence="6">Methyltransferase domain-containing protein</fullName>
    </submittedName>
    <submittedName>
        <fullName evidence="5">rRNA (Guanine-N1)-methyltransferase</fullName>
    </submittedName>
</protein>
<evidence type="ECO:0000256" key="1">
    <source>
        <dbReference type="PIRSR" id="PIRSR018249-1"/>
    </source>
</evidence>
<dbReference type="Proteomes" id="UP001170717">
    <property type="component" value="Unassembled WGS sequence"/>
</dbReference>
<dbReference type="InterPro" id="IPR013216">
    <property type="entry name" value="Methyltransf_11"/>
</dbReference>
<dbReference type="KEGG" id="asq:AVL57_11440"/>
<keyword evidence="6" id="KW-0808">Transferase</keyword>
<dbReference type="EMBL" id="JAUOQI010000001">
    <property type="protein sequence ID" value="MDO6576110.1"/>
    <property type="molecule type" value="Genomic_DNA"/>
</dbReference>
<dbReference type="Pfam" id="PF21302">
    <property type="entry name" value="Zn_ribbon_RlmA"/>
    <property type="match status" value="1"/>
</dbReference>
<evidence type="ECO:0000259" key="3">
    <source>
        <dbReference type="Pfam" id="PF08241"/>
    </source>
</evidence>
<dbReference type="Pfam" id="PF08241">
    <property type="entry name" value="Methyltransf_11"/>
    <property type="match status" value="1"/>
</dbReference>
<feature type="domain" description="Methyltransferase type 11" evidence="3">
    <location>
        <begin position="102"/>
        <end position="190"/>
    </location>
</feature>
<feature type="binding site" evidence="1">
    <location>
        <position position="24"/>
    </location>
    <ligand>
        <name>Zn(2+)</name>
        <dbReference type="ChEBI" id="CHEBI:29105"/>
    </ligand>
</feature>